<dbReference type="InterPro" id="IPR050212">
    <property type="entry name" value="Ntdp-like"/>
</dbReference>
<feature type="domain" description="DUF402" evidence="2">
    <location>
        <begin position="50"/>
        <end position="170"/>
    </location>
</feature>
<dbReference type="AlphaFoldDB" id="A0A263CVL5"/>
<evidence type="ECO:0000259" key="2">
    <source>
        <dbReference type="Pfam" id="PF04167"/>
    </source>
</evidence>
<protein>
    <submittedName>
        <fullName evidence="3">DUF402 domain-containing protein</fullName>
    </submittedName>
</protein>
<name>A0A263CVL5_9PSEU</name>
<evidence type="ECO:0000313" key="4">
    <source>
        <dbReference type="Proteomes" id="UP000242444"/>
    </source>
</evidence>
<reference evidence="3 4" key="1">
    <citation type="submission" date="2017-07" db="EMBL/GenBank/DDBJ databases">
        <title>Amycolatopsis antarcticus sp. nov., isolated from the surface of an Antarcticus brown macroalga.</title>
        <authorList>
            <person name="Wang J."/>
            <person name="Leiva S."/>
            <person name="Huang J."/>
            <person name="Huang Y."/>
        </authorList>
    </citation>
    <scope>NUCLEOTIDE SEQUENCE [LARGE SCALE GENOMIC DNA]</scope>
    <source>
        <strain evidence="3 4">AU-G6</strain>
    </source>
</reference>
<sequence length="193" mass="21488">MVERFLRPDGSVGQELPLRVISDDGAALLGWIPDGTEMIGSRLVDGRSMREVDLEDRFRVPRERVPAVWAGSSTLRLIDERHWSSVWWFFDPAGDFTGWYCNLEIPLGRTAAGTDRIDGVLDVVVSPDGSWSWKDEDETGSAIRAGRLTAAQAARLRTEGERLIGLAEAGVYPFDGTFTEFRPGPAWSRPRLP</sequence>
<evidence type="ECO:0000313" key="3">
    <source>
        <dbReference type="EMBL" id="OZM70018.1"/>
    </source>
</evidence>
<keyword evidence="1" id="KW-0378">Hydrolase</keyword>
<evidence type="ECO:0000256" key="1">
    <source>
        <dbReference type="ARBA" id="ARBA00022801"/>
    </source>
</evidence>
<dbReference type="InParanoid" id="A0A263CVL5"/>
<gene>
    <name evidence="3" type="ORF">CFN78_27530</name>
</gene>
<dbReference type="SUPFAM" id="SSF159234">
    <property type="entry name" value="FomD-like"/>
    <property type="match status" value="1"/>
</dbReference>
<keyword evidence="4" id="KW-1185">Reference proteome</keyword>
<dbReference type="OrthoDB" id="3815685at2"/>
<dbReference type="Pfam" id="PF04167">
    <property type="entry name" value="DUF402"/>
    <property type="match status" value="1"/>
</dbReference>
<comment type="caution">
    <text evidence="3">The sequence shown here is derived from an EMBL/GenBank/DDBJ whole genome shotgun (WGS) entry which is preliminary data.</text>
</comment>
<dbReference type="Gene3D" id="2.40.380.10">
    <property type="entry name" value="FomD-like"/>
    <property type="match status" value="1"/>
</dbReference>
<proteinExistence type="predicted"/>
<dbReference type="PANTHER" id="PTHR39159">
    <property type="match status" value="1"/>
</dbReference>
<dbReference type="PANTHER" id="PTHR39159:SF1">
    <property type="entry name" value="UPF0374 PROTEIN YGAC"/>
    <property type="match status" value="1"/>
</dbReference>
<organism evidence="3 4">
    <name type="scientific">Amycolatopsis antarctica</name>
    <dbReference type="NCBI Taxonomy" id="1854586"/>
    <lineage>
        <taxon>Bacteria</taxon>
        <taxon>Bacillati</taxon>
        <taxon>Actinomycetota</taxon>
        <taxon>Actinomycetes</taxon>
        <taxon>Pseudonocardiales</taxon>
        <taxon>Pseudonocardiaceae</taxon>
        <taxon>Amycolatopsis</taxon>
    </lineage>
</organism>
<dbReference type="GO" id="GO:0016787">
    <property type="term" value="F:hydrolase activity"/>
    <property type="evidence" value="ECO:0007669"/>
    <property type="project" value="UniProtKB-KW"/>
</dbReference>
<accession>A0A263CVL5</accession>
<dbReference type="InterPro" id="IPR007295">
    <property type="entry name" value="DUF402"/>
</dbReference>
<dbReference type="Proteomes" id="UP000242444">
    <property type="component" value="Unassembled WGS sequence"/>
</dbReference>
<dbReference type="EMBL" id="NKYE01000027">
    <property type="protein sequence ID" value="OZM70018.1"/>
    <property type="molecule type" value="Genomic_DNA"/>
</dbReference>
<dbReference type="InterPro" id="IPR035930">
    <property type="entry name" value="FomD-like_sf"/>
</dbReference>